<reference evidence="3 4" key="1">
    <citation type="submission" date="2018-03" db="EMBL/GenBank/DDBJ databases">
        <title>The ancient ancestry and fast evolution of plastids.</title>
        <authorList>
            <person name="Moore K.R."/>
            <person name="Magnabosco C."/>
            <person name="Momper L."/>
            <person name="Gold D.A."/>
            <person name="Bosak T."/>
            <person name="Fournier G.P."/>
        </authorList>
    </citation>
    <scope>NUCLEOTIDE SEQUENCE [LARGE SCALE GENOMIC DNA]</scope>
    <source>
        <strain evidence="3 4">CCALA 037</strain>
    </source>
</reference>
<feature type="chain" id="PRO_5015692531" description="Outer membrane lipoprotein carrier protein LolA" evidence="2">
    <location>
        <begin position="24"/>
        <end position="310"/>
    </location>
</feature>
<organism evidence="3 4">
    <name type="scientific">Chamaesiphon polymorphus CCALA 037</name>
    <dbReference type="NCBI Taxonomy" id="2107692"/>
    <lineage>
        <taxon>Bacteria</taxon>
        <taxon>Bacillati</taxon>
        <taxon>Cyanobacteriota</taxon>
        <taxon>Cyanophyceae</taxon>
        <taxon>Gomontiellales</taxon>
        <taxon>Chamaesiphonaceae</taxon>
        <taxon>Chamaesiphon</taxon>
    </lineage>
</organism>
<dbReference type="EMBL" id="PVWO01000554">
    <property type="protein sequence ID" value="PSB43319.1"/>
    <property type="molecule type" value="Genomic_DNA"/>
</dbReference>
<evidence type="ECO:0000256" key="1">
    <source>
        <dbReference type="SAM" id="MobiDB-lite"/>
    </source>
</evidence>
<evidence type="ECO:0000313" key="3">
    <source>
        <dbReference type="EMBL" id="PSB43319.1"/>
    </source>
</evidence>
<evidence type="ECO:0000256" key="2">
    <source>
        <dbReference type="SAM" id="SignalP"/>
    </source>
</evidence>
<dbReference type="InterPro" id="IPR029046">
    <property type="entry name" value="LolA/LolB/LppX"/>
</dbReference>
<name>A0A2T1FEH9_9CYAN</name>
<dbReference type="Proteomes" id="UP000238937">
    <property type="component" value="Unassembled WGS sequence"/>
</dbReference>
<sequence>MFKFLLGTLVLTAPMVMAHTLHAQLPPAVPDTSTPSPSLPQPQPSVSPQPSVAPAPQPSTAPQPATSTEPDLTLLGKVLGAFLRTNKARTESQIVMKLQGKDGDVEIYARSKTVAKTSGEFRSELTFAQPGQPPTASYTIVSNGSKVWIYRPDRRQYSQTTAAKFQAQPYSYLVGLSTIFFLSVTEANRRDINAALAVSPSFLTTLPKEQIKDLQGSMRQVDGEELYAYSYENKTENWSFNSLVNPQTGIIKQIEFTGKLDAKDGGTNFTLTEKIIDRNSQPTIANSLFKFLPPKGTKKVKSVDIDLIGR</sequence>
<feature type="region of interest" description="Disordered" evidence="1">
    <location>
        <begin position="27"/>
        <end position="70"/>
    </location>
</feature>
<evidence type="ECO:0000313" key="4">
    <source>
        <dbReference type="Proteomes" id="UP000238937"/>
    </source>
</evidence>
<dbReference type="OrthoDB" id="490853at2"/>
<gene>
    <name evidence="3" type="ORF">C7B77_26220</name>
</gene>
<keyword evidence="2" id="KW-0732">Signal</keyword>
<dbReference type="Gene3D" id="2.50.20.10">
    <property type="entry name" value="Lipoprotein localisation LolA/LolB/LppX"/>
    <property type="match status" value="1"/>
</dbReference>
<accession>A0A2T1FEH9</accession>
<dbReference type="AlphaFoldDB" id="A0A2T1FEH9"/>
<dbReference type="SUPFAM" id="SSF89392">
    <property type="entry name" value="Prokaryotic lipoproteins and lipoprotein localization factors"/>
    <property type="match status" value="1"/>
</dbReference>
<feature type="compositionally biased region" description="Pro residues" evidence="1">
    <location>
        <begin position="37"/>
        <end position="61"/>
    </location>
</feature>
<evidence type="ECO:0008006" key="5">
    <source>
        <dbReference type="Google" id="ProtNLM"/>
    </source>
</evidence>
<proteinExistence type="predicted"/>
<feature type="signal peptide" evidence="2">
    <location>
        <begin position="1"/>
        <end position="23"/>
    </location>
</feature>
<keyword evidence="4" id="KW-1185">Reference proteome</keyword>
<dbReference type="RefSeq" id="WP_146138529.1">
    <property type="nucleotide sequence ID" value="NZ_PVWO01000554.1"/>
</dbReference>
<comment type="caution">
    <text evidence="3">The sequence shown here is derived from an EMBL/GenBank/DDBJ whole genome shotgun (WGS) entry which is preliminary data.</text>
</comment>
<protein>
    <recommendedName>
        <fullName evidence="5">Outer membrane lipoprotein carrier protein LolA</fullName>
    </recommendedName>
</protein>